<dbReference type="EMBL" id="UYYG01000002">
    <property type="protein sequence ID" value="VDN50290.1"/>
    <property type="molecule type" value="Genomic_DNA"/>
</dbReference>
<evidence type="ECO:0000259" key="2">
    <source>
        <dbReference type="Pfam" id="PF10172"/>
    </source>
</evidence>
<reference evidence="3 5" key="2">
    <citation type="submission" date="2018-11" db="EMBL/GenBank/DDBJ databases">
        <authorList>
            <consortium name="Pathogen Informatics"/>
        </authorList>
    </citation>
    <scope>NUCLEOTIDE SEQUENCE [LARGE SCALE GENOMIC DNA]</scope>
</reference>
<evidence type="ECO:0000313" key="3">
    <source>
        <dbReference type="EMBL" id="VDN50290.1"/>
    </source>
</evidence>
<evidence type="ECO:0000313" key="5">
    <source>
        <dbReference type="Proteomes" id="UP000274756"/>
    </source>
</evidence>
<reference evidence="6" key="1">
    <citation type="submission" date="2017-02" db="UniProtKB">
        <authorList>
            <consortium name="WormBaseParasite"/>
        </authorList>
    </citation>
    <scope>IDENTIFICATION</scope>
</reference>
<feature type="domain" description="DET1- and DDB1-associated protein 1" evidence="2">
    <location>
        <begin position="10"/>
        <end position="68"/>
    </location>
</feature>
<evidence type="ECO:0000313" key="4">
    <source>
        <dbReference type="Proteomes" id="UP000038040"/>
    </source>
</evidence>
<dbReference type="AlphaFoldDB" id="A0A0N4U8L6"/>
<feature type="region of interest" description="Disordered" evidence="1">
    <location>
        <begin position="68"/>
        <end position="97"/>
    </location>
</feature>
<keyword evidence="5" id="KW-1185">Reference proteome</keyword>
<dbReference type="WBParaSite" id="DME_0000339701-mRNA-1">
    <property type="protein sequence ID" value="DME_0000339701-mRNA-1"/>
    <property type="gene ID" value="DME_0000339701"/>
</dbReference>
<proteinExistence type="predicted"/>
<dbReference type="Proteomes" id="UP000038040">
    <property type="component" value="Unplaced"/>
</dbReference>
<evidence type="ECO:0000256" key="1">
    <source>
        <dbReference type="SAM" id="MobiDB-lite"/>
    </source>
</evidence>
<gene>
    <name evidence="3" type="ORF">DME_LOCUS263</name>
</gene>
<feature type="compositionally biased region" description="Basic and acidic residues" evidence="1">
    <location>
        <begin position="68"/>
        <end position="85"/>
    </location>
</feature>
<evidence type="ECO:0000313" key="6">
    <source>
        <dbReference type="WBParaSite" id="DME_0000339701-mRNA-1"/>
    </source>
</evidence>
<protein>
    <submittedName>
        <fullName evidence="6">DDA1 domain-containing protein</fullName>
    </submittedName>
</protein>
<dbReference type="OrthoDB" id="8598182at2759"/>
<feature type="region of interest" description="Disordered" evidence="1">
    <location>
        <begin position="1"/>
        <end position="21"/>
    </location>
</feature>
<name>A0A0N4U8L6_DRAME</name>
<dbReference type="Proteomes" id="UP000274756">
    <property type="component" value="Unassembled WGS sequence"/>
</dbReference>
<sequence>MASETNSCSEFLKDLPSNDEGNFSKCCRFWKKSNDVYIAHIVSHNSDEKRITMDKRPLILRYLEKKWQHSEESGKNLKRTSDSSVERPGNAKIRKSN</sequence>
<organism evidence="4 6">
    <name type="scientific">Dracunculus medinensis</name>
    <name type="common">Guinea worm</name>
    <dbReference type="NCBI Taxonomy" id="318479"/>
    <lineage>
        <taxon>Eukaryota</taxon>
        <taxon>Metazoa</taxon>
        <taxon>Ecdysozoa</taxon>
        <taxon>Nematoda</taxon>
        <taxon>Chromadorea</taxon>
        <taxon>Rhabditida</taxon>
        <taxon>Spirurina</taxon>
        <taxon>Dracunculoidea</taxon>
        <taxon>Dracunculidae</taxon>
        <taxon>Dracunculus</taxon>
    </lineage>
</organism>
<dbReference type="InterPro" id="IPR018276">
    <property type="entry name" value="DDA1_dom"/>
</dbReference>
<accession>A0A0N4U8L6</accession>
<dbReference type="Pfam" id="PF10172">
    <property type="entry name" value="DDA1"/>
    <property type="match status" value="1"/>
</dbReference>